<sequence>MLEVITLDSGVRLILNSMDSVRSVSIGIWCNNGSVNENDDEHGISHFIEHMLFKGTKNRDHFQIVNEIDKLGGQMNAFTSKECTCFYVKCLDEHFRATAEVLTDMICNPTFPADELEKEKGVVIEEINMNADDPDDVAFDILEDNVYRGMGMSHPVLGTKETVSSFTHDKLDEYYFDHYTRDEIIVSIAGSFDRNEIIEYFEDKFYNLKEHREFFTDKNVSLASEGRYIEVTRDIEQAHIAMGIRLFPAEDSRRYPMMLLCNLFGGGMSSRLMQNVRVKKGLAYSVYSMTGFYSHTGLFVICAGVAKGKVDEALGAIKEELDRLKGDDITIEEFQSSKEQLKSSFIFGQESVQNLMIYNGRNLLTYGRCVTPSEVLNILDDITLDDINDVKKEICNYDKFNIINVTGNI</sequence>
<dbReference type="FunFam" id="3.30.830.10:FF:000008">
    <property type="entry name" value="Mitochondrial-processing peptidase subunit beta"/>
    <property type="match status" value="1"/>
</dbReference>
<dbReference type="OrthoDB" id="9811314at2"/>
<dbReference type="Gene3D" id="3.30.830.10">
    <property type="entry name" value="Metalloenzyme, LuxS/M16 peptidase-like"/>
    <property type="match status" value="2"/>
</dbReference>
<evidence type="ECO:0000313" key="6">
    <source>
        <dbReference type="Proteomes" id="UP000214689"/>
    </source>
</evidence>
<evidence type="ECO:0000256" key="2">
    <source>
        <dbReference type="RuleBase" id="RU004447"/>
    </source>
</evidence>
<dbReference type="GO" id="GO:0046872">
    <property type="term" value="F:metal ion binding"/>
    <property type="evidence" value="ECO:0007669"/>
    <property type="project" value="InterPro"/>
</dbReference>
<dbReference type="EMBL" id="CP016199">
    <property type="protein sequence ID" value="ASS38051.1"/>
    <property type="molecule type" value="Genomic_DNA"/>
</dbReference>
<evidence type="ECO:0000256" key="1">
    <source>
        <dbReference type="ARBA" id="ARBA00007261"/>
    </source>
</evidence>
<feature type="domain" description="Peptidase M16 C-terminal" evidence="4">
    <location>
        <begin position="165"/>
        <end position="341"/>
    </location>
</feature>
<dbReference type="InterPro" id="IPR050361">
    <property type="entry name" value="MPP/UQCRC_Complex"/>
</dbReference>
<organism evidence="5 6">
    <name type="scientific">Mogibacterium pumilum</name>
    <dbReference type="NCBI Taxonomy" id="86332"/>
    <lineage>
        <taxon>Bacteria</taxon>
        <taxon>Bacillati</taxon>
        <taxon>Bacillota</taxon>
        <taxon>Clostridia</taxon>
        <taxon>Peptostreptococcales</taxon>
        <taxon>Anaerovoracaceae</taxon>
        <taxon>Mogibacterium</taxon>
    </lineage>
</organism>
<dbReference type="InterPro" id="IPR001431">
    <property type="entry name" value="Pept_M16_Zn_BS"/>
</dbReference>
<evidence type="ECO:0000313" key="5">
    <source>
        <dbReference type="EMBL" id="ASS38051.1"/>
    </source>
</evidence>
<dbReference type="SUPFAM" id="SSF63411">
    <property type="entry name" value="LuxS/MPP-like metallohydrolase"/>
    <property type="match status" value="2"/>
</dbReference>
<keyword evidence="6" id="KW-1185">Reference proteome</keyword>
<comment type="similarity">
    <text evidence="1 2">Belongs to the peptidase M16 family.</text>
</comment>
<evidence type="ECO:0000259" key="3">
    <source>
        <dbReference type="Pfam" id="PF00675"/>
    </source>
</evidence>
<dbReference type="GO" id="GO:0006508">
    <property type="term" value="P:proteolysis"/>
    <property type="evidence" value="ECO:0007669"/>
    <property type="project" value="InterPro"/>
</dbReference>
<evidence type="ECO:0008006" key="7">
    <source>
        <dbReference type="Google" id="ProtNLM"/>
    </source>
</evidence>
<dbReference type="RefSeq" id="WP_094234286.1">
    <property type="nucleotide sequence ID" value="NZ_CP016199.1"/>
</dbReference>
<dbReference type="InterPro" id="IPR011249">
    <property type="entry name" value="Metalloenz_LuxS/M16"/>
</dbReference>
<dbReference type="Pfam" id="PF00675">
    <property type="entry name" value="Peptidase_M16"/>
    <property type="match status" value="1"/>
</dbReference>
<dbReference type="GO" id="GO:0004222">
    <property type="term" value="F:metalloendopeptidase activity"/>
    <property type="evidence" value="ECO:0007669"/>
    <property type="project" value="InterPro"/>
</dbReference>
<dbReference type="Proteomes" id="UP000214689">
    <property type="component" value="Chromosome"/>
</dbReference>
<dbReference type="PANTHER" id="PTHR11851:SF49">
    <property type="entry name" value="MITOCHONDRIAL-PROCESSING PEPTIDASE SUBUNIT ALPHA"/>
    <property type="match status" value="1"/>
</dbReference>
<dbReference type="Pfam" id="PF05193">
    <property type="entry name" value="Peptidase_M16_C"/>
    <property type="match status" value="1"/>
</dbReference>
<name>A0A223ASU7_9FIRM</name>
<dbReference type="InterPro" id="IPR011765">
    <property type="entry name" value="Pept_M16_N"/>
</dbReference>
<evidence type="ECO:0000259" key="4">
    <source>
        <dbReference type="Pfam" id="PF05193"/>
    </source>
</evidence>
<protein>
    <recommendedName>
        <fullName evidence="7">Zinc protease</fullName>
    </recommendedName>
</protein>
<dbReference type="AlphaFoldDB" id="A0A223ASU7"/>
<feature type="domain" description="Peptidase M16 N-terminal" evidence="3">
    <location>
        <begin position="16"/>
        <end position="159"/>
    </location>
</feature>
<gene>
    <name evidence="5" type="ORF">AXF17_06190</name>
</gene>
<dbReference type="InterPro" id="IPR007863">
    <property type="entry name" value="Peptidase_M16_C"/>
</dbReference>
<dbReference type="PANTHER" id="PTHR11851">
    <property type="entry name" value="METALLOPROTEASE"/>
    <property type="match status" value="1"/>
</dbReference>
<accession>A0A223ASU7</accession>
<proteinExistence type="inferred from homology"/>
<reference evidence="6" key="1">
    <citation type="submission" date="2016-05" db="EMBL/GenBank/DDBJ databases">
        <authorList>
            <person name="Holder M.E."/>
            <person name="Ajami N.J."/>
            <person name="Petrosino J.F."/>
        </authorList>
    </citation>
    <scope>NUCLEOTIDE SEQUENCE [LARGE SCALE GENOMIC DNA]</scope>
    <source>
        <strain evidence="6">ATCC 700696</strain>
    </source>
</reference>
<dbReference type="PROSITE" id="PS00143">
    <property type="entry name" value="INSULINASE"/>
    <property type="match status" value="1"/>
</dbReference>